<feature type="compositionally biased region" description="Basic and acidic residues" evidence="1">
    <location>
        <begin position="9"/>
        <end position="21"/>
    </location>
</feature>
<dbReference type="InterPro" id="IPR045584">
    <property type="entry name" value="Pilin-like"/>
</dbReference>
<keyword evidence="2" id="KW-0812">Transmembrane</keyword>
<dbReference type="PANTHER" id="PTHR30093">
    <property type="entry name" value="GENERAL SECRETION PATHWAY PROTEIN G"/>
    <property type="match status" value="1"/>
</dbReference>
<dbReference type="Proteomes" id="UP000238322">
    <property type="component" value="Unassembled WGS sequence"/>
</dbReference>
<keyword evidence="2" id="KW-1133">Transmembrane helix</keyword>
<evidence type="ECO:0000313" key="5">
    <source>
        <dbReference type="Proteomes" id="UP000238322"/>
    </source>
</evidence>
<evidence type="ECO:0000256" key="1">
    <source>
        <dbReference type="SAM" id="MobiDB-lite"/>
    </source>
</evidence>
<accession>A0A2S8FIY8</accession>
<evidence type="ECO:0000259" key="3">
    <source>
        <dbReference type="Pfam" id="PF07596"/>
    </source>
</evidence>
<dbReference type="OrthoDB" id="285651at2"/>
<dbReference type="AlphaFoldDB" id="A0A2S8FIY8"/>
<reference evidence="4 5" key="1">
    <citation type="submission" date="2018-02" db="EMBL/GenBank/DDBJ databases">
        <title>Comparative genomes isolates from brazilian mangrove.</title>
        <authorList>
            <person name="Araujo J.E."/>
            <person name="Taketani R.G."/>
            <person name="Silva M.C.P."/>
            <person name="Loureco M.V."/>
            <person name="Andreote F.D."/>
        </authorList>
    </citation>
    <scope>NUCLEOTIDE SEQUENCE [LARGE SCALE GENOMIC DNA]</scope>
    <source>
        <strain evidence="4 5">Hex-1 MGV</strain>
    </source>
</reference>
<dbReference type="EMBL" id="PUHY01000012">
    <property type="protein sequence ID" value="PQO32126.1"/>
    <property type="molecule type" value="Genomic_DNA"/>
</dbReference>
<feature type="region of interest" description="Disordered" evidence="1">
    <location>
        <begin position="1"/>
        <end position="21"/>
    </location>
</feature>
<keyword evidence="2" id="KW-0472">Membrane</keyword>
<gene>
    <name evidence="4" type="ORF">C5Y83_17975</name>
</gene>
<dbReference type="InterPro" id="IPR011453">
    <property type="entry name" value="DUF1559"/>
</dbReference>
<organism evidence="4 5">
    <name type="scientific">Blastopirellula marina</name>
    <dbReference type="NCBI Taxonomy" id="124"/>
    <lineage>
        <taxon>Bacteria</taxon>
        <taxon>Pseudomonadati</taxon>
        <taxon>Planctomycetota</taxon>
        <taxon>Planctomycetia</taxon>
        <taxon>Pirellulales</taxon>
        <taxon>Pirellulaceae</taxon>
        <taxon>Blastopirellula</taxon>
    </lineage>
</organism>
<feature type="transmembrane region" description="Helical" evidence="2">
    <location>
        <begin position="27"/>
        <end position="46"/>
    </location>
</feature>
<feature type="domain" description="DUF1559" evidence="3">
    <location>
        <begin position="63"/>
        <end position="133"/>
    </location>
</feature>
<comment type="caution">
    <text evidence="4">The sequence shown here is derived from an EMBL/GenBank/DDBJ whole genome shotgun (WGS) entry which is preliminary data.</text>
</comment>
<dbReference type="RefSeq" id="WP_105331138.1">
    <property type="nucleotide sequence ID" value="NZ_PUHY01000012.1"/>
</dbReference>
<dbReference type="SUPFAM" id="SSF54523">
    <property type="entry name" value="Pili subunits"/>
    <property type="match status" value="1"/>
</dbReference>
<evidence type="ECO:0000313" key="4">
    <source>
        <dbReference type="EMBL" id="PQO32126.1"/>
    </source>
</evidence>
<evidence type="ECO:0000256" key="2">
    <source>
        <dbReference type="SAM" id="Phobius"/>
    </source>
</evidence>
<sequence>METNPFDSPRTETQEPVAPDKPRWKPTVVDCLVVGFIILILIGLLIPATTSHPRRAPTFRSVMRLKAIGVALHYYCDEHGTLPPTYVTDDTGQPLYSWRVLVLPYLDEKDLFDRFDLSQAWDSKANLPLVQEMPECYANPWAPGKEVIGETSYLALVDKKHGKTVLRPDNARTLSEIPDGAEASAMVVSHPEKFVVWTAPTDIDPLDFIAASAGWTPDDDSPDTVLLLMANGVVFRGQEEVEHNLVPAAFCDDGRIGKVR</sequence>
<protein>
    <recommendedName>
        <fullName evidence="3">DUF1559 domain-containing protein</fullName>
    </recommendedName>
</protein>
<dbReference type="Pfam" id="PF07596">
    <property type="entry name" value="SBP_bac_10"/>
    <property type="match status" value="1"/>
</dbReference>
<proteinExistence type="predicted"/>
<name>A0A2S8FIY8_9BACT</name>